<evidence type="ECO:0000313" key="2">
    <source>
        <dbReference type="EMBL" id="TQS42188.1"/>
    </source>
</evidence>
<reference evidence="2 3" key="1">
    <citation type="submission" date="2019-07" db="EMBL/GenBank/DDBJ databases">
        <title>Cryptosporangium phraense sp. nov., isolated from plant litter.</title>
        <authorList>
            <person name="Suriyachadkun C."/>
        </authorList>
    </citation>
    <scope>NUCLEOTIDE SEQUENCE [LARGE SCALE GENOMIC DNA]</scope>
    <source>
        <strain evidence="2 3">A-T 5661</strain>
    </source>
</reference>
<proteinExistence type="predicted"/>
<comment type="caution">
    <text evidence="2">The sequence shown here is derived from an EMBL/GenBank/DDBJ whole genome shotgun (WGS) entry which is preliminary data.</text>
</comment>
<evidence type="ECO:0000313" key="3">
    <source>
        <dbReference type="Proteomes" id="UP000317982"/>
    </source>
</evidence>
<dbReference type="InterPro" id="IPR001279">
    <property type="entry name" value="Metallo-B-lactamas"/>
</dbReference>
<keyword evidence="2" id="KW-0378">Hydrolase</keyword>
<dbReference type="RefSeq" id="WP_142707245.1">
    <property type="nucleotide sequence ID" value="NZ_VIRS01000019.1"/>
</dbReference>
<dbReference type="Proteomes" id="UP000317982">
    <property type="component" value="Unassembled WGS sequence"/>
</dbReference>
<keyword evidence="3" id="KW-1185">Reference proteome</keyword>
<dbReference type="OrthoDB" id="6988582at2"/>
<name>A0A545ALI7_9ACTN</name>
<dbReference type="GO" id="GO:0016787">
    <property type="term" value="F:hydrolase activity"/>
    <property type="evidence" value="ECO:0007669"/>
    <property type="project" value="UniProtKB-KW"/>
</dbReference>
<dbReference type="Gene3D" id="3.60.15.10">
    <property type="entry name" value="Ribonuclease Z/Hydroxyacylglutathione hydrolase-like"/>
    <property type="match status" value="1"/>
</dbReference>
<dbReference type="SUPFAM" id="SSF56281">
    <property type="entry name" value="Metallo-hydrolase/oxidoreductase"/>
    <property type="match status" value="1"/>
</dbReference>
<dbReference type="InterPro" id="IPR036866">
    <property type="entry name" value="RibonucZ/Hydroxyglut_hydro"/>
</dbReference>
<dbReference type="EMBL" id="VIRS01000019">
    <property type="protein sequence ID" value="TQS42188.1"/>
    <property type="molecule type" value="Genomic_DNA"/>
</dbReference>
<feature type="domain" description="Metallo-beta-lactamase" evidence="1">
    <location>
        <begin position="43"/>
        <end position="224"/>
    </location>
</feature>
<evidence type="ECO:0000259" key="1">
    <source>
        <dbReference type="Pfam" id="PF12706"/>
    </source>
</evidence>
<dbReference type="AlphaFoldDB" id="A0A545ALI7"/>
<dbReference type="InParanoid" id="A0A545ALI7"/>
<dbReference type="Pfam" id="PF12706">
    <property type="entry name" value="Lactamase_B_2"/>
    <property type="match status" value="1"/>
</dbReference>
<dbReference type="InterPro" id="IPR050114">
    <property type="entry name" value="UPF0173_UPF0282_UlaG_hydrolase"/>
</dbReference>
<organism evidence="2 3">
    <name type="scientific">Cryptosporangium phraense</name>
    <dbReference type="NCBI Taxonomy" id="2593070"/>
    <lineage>
        <taxon>Bacteria</taxon>
        <taxon>Bacillati</taxon>
        <taxon>Actinomycetota</taxon>
        <taxon>Actinomycetes</taxon>
        <taxon>Cryptosporangiales</taxon>
        <taxon>Cryptosporangiaceae</taxon>
        <taxon>Cryptosporangium</taxon>
    </lineage>
</organism>
<protein>
    <submittedName>
        <fullName evidence="2">Metal-dependent hydrolase</fullName>
    </submittedName>
</protein>
<dbReference type="PANTHER" id="PTHR43546:SF7">
    <property type="entry name" value="METALLO-BETA-LACTAMASE DOMAIN-CONTAINING PROTEIN"/>
    <property type="match status" value="1"/>
</dbReference>
<gene>
    <name evidence="2" type="ORF">FL583_24925</name>
</gene>
<accession>A0A545ALI7</accession>
<dbReference type="PANTHER" id="PTHR43546">
    <property type="entry name" value="UPF0173 METAL-DEPENDENT HYDROLASE MJ1163-RELATED"/>
    <property type="match status" value="1"/>
</dbReference>
<sequence>MAIGSLLFVGNATVLLRLGGFTVLTDPNFLHRGEFAYLGYGLVTRRLTEPAIALDSLPPLDVVVLSHLHGDHFDRRASRGLDRTTPIVTTPHAARRLIRRGFRSSAPLSPWTAWESTRGNETLRVTAVPGQHGPAVVHRLLPPVMGSVVDLLVDGDRAFRLYISGDTLHRPWLGEIAERFDGIDAALVHLGGTRVLGVLVTMDGKQGADLVELIRPSTVYPVHYDDYRAFKSPLAAFTAEASRRGIGGVQELRRGQTVPLSPAVSNQK</sequence>